<evidence type="ECO:0000256" key="1">
    <source>
        <dbReference type="SAM" id="Phobius"/>
    </source>
</evidence>
<reference evidence="2" key="1">
    <citation type="submission" date="2019-12" db="EMBL/GenBank/DDBJ databases">
        <title>Mycobacterium spongiae sp. nov.</title>
        <authorList>
            <person name="Stinear T."/>
        </authorList>
    </citation>
    <scope>NUCLEOTIDE SEQUENCE</scope>
    <source>
        <strain evidence="2">FSD4b-SM</strain>
    </source>
</reference>
<dbReference type="Pfam" id="PF04657">
    <property type="entry name" value="DMT_YdcZ"/>
    <property type="match status" value="1"/>
</dbReference>
<evidence type="ECO:0000313" key="3">
    <source>
        <dbReference type="Proteomes" id="UP000682202"/>
    </source>
</evidence>
<dbReference type="KEGG" id="mspg:F6B93_20555"/>
<feature type="transmembrane region" description="Helical" evidence="1">
    <location>
        <begin position="34"/>
        <end position="54"/>
    </location>
</feature>
<feature type="transmembrane region" description="Helical" evidence="1">
    <location>
        <begin position="128"/>
        <end position="145"/>
    </location>
</feature>
<dbReference type="GO" id="GO:0005886">
    <property type="term" value="C:plasma membrane"/>
    <property type="evidence" value="ECO:0007669"/>
    <property type="project" value="TreeGrafter"/>
</dbReference>
<dbReference type="PANTHER" id="PTHR34821">
    <property type="entry name" value="INNER MEMBRANE PROTEIN YDCZ"/>
    <property type="match status" value="1"/>
</dbReference>
<protein>
    <submittedName>
        <fullName evidence="2">EamA-like transporter family protein</fullName>
    </submittedName>
</protein>
<feature type="transmembrane region" description="Helical" evidence="1">
    <location>
        <begin position="66"/>
        <end position="89"/>
    </location>
</feature>
<keyword evidence="3" id="KW-1185">Reference proteome</keyword>
<evidence type="ECO:0000313" key="2">
    <source>
        <dbReference type="EMBL" id="QUR69978.1"/>
    </source>
</evidence>
<dbReference type="InterPro" id="IPR006750">
    <property type="entry name" value="YdcZ"/>
</dbReference>
<keyword evidence="1" id="KW-0812">Transmembrane</keyword>
<gene>
    <name evidence="2" type="ORF">F6B93_20555</name>
</gene>
<proteinExistence type="predicted"/>
<keyword evidence="1" id="KW-1133">Transmembrane helix</keyword>
<keyword evidence="1" id="KW-0472">Membrane</keyword>
<accession>A0A975K327</accession>
<feature type="transmembrane region" description="Helical" evidence="1">
    <location>
        <begin position="95"/>
        <end position="116"/>
    </location>
</feature>
<name>A0A975K327_9MYCO</name>
<dbReference type="EMBL" id="CP046600">
    <property type="protein sequence ID" value="QUR69978.1"/>
    <property type="molecule type" value="Genomic_DNA"/>
</dbReference>
<dbReference type="Proteomes" id="UP000682202">
    <property type="component" value="Chromosome"/>
</dbReference>
<sequence length="146" mass="14965">MVWLLPVIAAAGALQAVGVPMNAVLRSSLVNPWLASLVSFGLIVAAFLIIVAVFPRPLPTAEAISAMPWWAPLGGIVGAFAVVAGLLFVDKVGAGVFAAFLVSANVIMSVVIDHFGWLHVPEHPITPVRAVGAVALVTGVALITAV</sequence>
<dbReference type="PANTHER" id="PTHR34821:SF2">
    <property type="entry name" value="INNER MEMBRANE PROTEIN YDCZ"/>
    <property type="match status" value="1"/>
</dbReference>
<organism evidence="2 3">
    <name type="scientific">Mycobacterium spongiae</name>
    <dbReference type="NCBI Taxonomy" id="886343"/>
    <lineage>
        <taxon>Bacteria</taxon>
        <taxon>Bacillati</taxon>
        <taxon>Actinomycetota</taxon>
        <taxon>Actinomycetes</taxon>
        <taxon>Mycobacteriales</taxon>
        <taxon>Mycobacteriaceae</taxon>
        <taxon>Mycobacterium</taxon>
    </lineage>
</organism>
<dbReference type="AlphaFoldDB" id="A0A975K327"/>